<dbReference type="InterPro" id="IPR051957">
    <property type="entry name" value="CRISP-LCCL_domain"/>
</dbReference>
<sequence>MTTTEAGRLASTDNRRVPTFTDEVDFESDAPLPQASAAGLHNPHNSAANLDLGPQIESDVVPVWLQAQKKPAWVPYSVFRLWMAWLRWAEGPATPRDYKITPYFPAVQEFPLFLVDRLLPRPRQRASALGLLLLGWVLTFSMIKRNELFSTDIAGWGDPQPISCGVSYWARGNMCGLNGADCRPFDGSGFPFRCPANCLDYHLLNPRAVGDQEIVYRSLVVGGPSRDEQSPVYRGDSFICGAALHAGTISNEKGGCGVVKLVGARQSYTSSKHNGINSVGFDAEFPLSFTFLDVECSSRDMRWSLLMASLAFSITISLFTSDPAAFFFSIFVGLYWHIGLASDPPPHYSIADLVSKQIAKFVPAMFIAWVFYDKMGVKHTLTGLRAQVEKTVLWLGGCWIGALENHTLEWIPINRLEAHDLAQQPGAKTALALIILFLVMVSAGQIHCFRVEGRLIKYFRLYGLFIAGILVLLLMPGLNLRIHHYILAMLLLPGTSLQTRPSLLYQGILVGLFLNGVARWGFDAVLQTPMALQGDAQHNSLLPTILAPEIVSLATSGLNMSKITFRWQPPPSDIYEGLSVLVNDVERFRTFFDGGIDSQSEFTWNRDMGVEIDEYFRFAYIEGNHVLDYTRAGVWTKAGTWRHMDPGPSSIGASRVAGSSEEELYVQML</sequence>
<evidence type="ECO:0000259" key="2">
    <source>
        <dbReference type="PROSITE" id="PS50820"/>
    </source>
</evidence>
<feature type="transmembrane region" description="Helical" evidence="1">
    <location>
        <begin position="353"/>
        <end position="372"/>
    </location>
</feature>
<dbReference type="PANTHER" id="PTHR31331:SF8">
    <property type="entry name" value="LCCL DOMAIN PROTEIN (AFU_ORTHOLOGUE AFUA_5G02970)"/>
    <property type="match status" value="1"/>
</dbReference>
<gene>
    <name evidence="3" type="ORF">CFO_g3691</name>
</gene>
<feature type="domain" description="LCCL" evidence="2">
    <location>
        <begin position="194"/>
        <end position="279"/>
    </location>
</feature>
<name>A0A0F8CT70_CERFI</name>
<dbReference type="EMBL" id="LBBL01000196">
    <property type="protein sequence ID" value="KKF93937.1"/>
    <property type="molecule type" value="Genomic_DNA"/>
</dbReference>
<dbReference type="Pfam" id="PF03815">
    <property type="entry name" value="LCCL"/>
    <property type="match status" value="1"/>
</dbReference>
<dbReference type="InterPro" id="IPR004043">
    <property type="entry name" value="LCCL"/>
</dbReference>
<keyword evidence="4" id="KW-1185">Reference proteome</keyword>
<dbReference type="SUPFAM" id="SSF69848">
    <property type="entry name" value="LCCL domain"/>
    <property type="match status" value="1"/>
</dbReference>
<evidence type="ECO:0000256" key="1">
    <source>
        <dbReference type="SAM" id="Phobius"/>
    </source>
</evidence>
<feature type="transmembrane region" description="Helical" evidence="1">
    <location>
        <begin position="303"/>
        <end position="319"/>
    </location>
</feature>
<feature type="transmembrane region" description="Helical" evidence="1">
    <location>
        <begin position="461"/>
        <end position="483"/>
    </location>
</feature>
<proteinExistence type="predicted"/>
<dbReference type="Proteomes" id="UP000034841">
    <property type="component" value="Unassembled WGS sequence"/>
</dbReference>
<keyword evidence="1" id="KW-1133">Transmembrane helix</keyword>
<dbReference type="PANTHER" id="PTHR31331">
    <property type="entry name" value="LCCL DOMAIN PROTEIN (AFU_ORTHOLOGUE AFUA_5G08630)"/>
    <property type="match status" value="1"/>
</dbReference>
<feature type="transmembrane region" description="Helical" evidence="1">
    <location>
        <begin position="430"/>
        <end position="449"/>
    </location>
</feature>
<organism evidence="3 4">
    <name type="scientific">Ceratocystis fimbriata f. sp. platani</name>
    <dbReference type="NCBI Taxonomy" id="88771"/>
    <lineage>
        <taxon>Eukaryota</taxon>
        <taxon>Fungi</taxon>
        <taxon>Dikarya</taxon>
        <taxon>Ascomycota</taxon>
        <taxon>Pezizomycotina</taxon>
        <taxon>Sordariomycetes</taxon>
        <taxon>Hypocreomycetidae</taxon>
        <taxon>Microascales</taxon>
        <taxon>Ceratocystidaceae</taxon>
        <taxon>Ceratocystis</taxon>
    </lineage>
</organism>
<reference evidence="3 4" key="1">
    <citation type="submission" date="2015-04" db="EMBL/GenBank/DDBJ databases">
        <title>Genome sequence of Ceratocystis platani, a major pathogen of plane trees.</title>
        <authorList>
            <person name="Belbahri L."/>
        </authorList>
    </citation>
    <scope>NUCLEOTIDE SEQUENCE [LARGE SCALE GENOMIC DNA]</scope>
    <source>
        <strain evidence="3 4">CFO</strain>
    </source>
</reference>
<dbReference type="SMART" id="SM00603">
    <property type="entry name" value="LCCL"/>
    <property type="match status" value="1"/>
</dbReference>
<dbReference type="InterPro" id="IPR036609">
    <property type="entry name" value="LCCL_sf"/>
</dbReference>
<dbReference type="OrthoDB" id="441660at2759"/>
<evidence type="ECO:0000313" key="3">
    <source>
        <dbReference type="EMBL" id="KKF93937.1"/>
    </source>
</evidence>
<keyword evidence="1" id="KW-0472">Membrane</keyword>
<keyword evidence="1" id="KW-0812">Transmembrane</keyword>
<dbReference type="PROSITE" id="PS50820">
    <property type="entry name" value="LCCL"/>
    <property type="match status" value="1"/>
</dbReference>
<evidence type="ECO:0000313" key="4">
    <source>
        <dbReference type="Proteomes" id="UP000034841"/>
    </source>
</evidence>
<accession>A0A0F8CT70</accession>
<dbReference type="Gene3D" id="2.170.130.20">
    <property type="entry name" value="LCCL-like domain"/>
    <property type="match status" value="1"/>
</dbReference>
<comment type="caution">
    <text evidence="3">The sequence shown here is derived from an EMBL/GenBank/DDBJ whole genome shotgun (WGS) entry which is preliminary data.</text>
</comment>
<dbReference type="AlphaFoldDB" id="A0A0F8CT70"/>
<protein>
    <recommendedName>
        <fullName evidence="2">LCCL domain-containing protein</fullName>
    </recommendedName>
</protein>